<dbReference type="EMBL" id="CP003360">
    <property type="protein sequence ID" value="AFM25026.1"/>
    <property type="molecule type" value="Genomic_DNA"/>
</dbReference>
<dbReference type="KEGG" id="dti:Desti_2339"/>
<dbReference type="AlphaFoldDB" id="I4C635"/>
<dbReference type="RefSeq" id="WP_014810169.1">
    <property type="nucleotide sequence ID" value="NC_018025.1"/>
</dbReference>
<evidence type="ECO:0000313" key="1">
    <source>
        <dbReference type="EMBL" id="AFM25026.1"/>
    </source>
</evidence>
<name>I4C635_DESTA</name>
<accession>I4C635</accession>
<evidence type="ECO:0000313" key="2">
    <source>
        <dbReference type="Proteomes" id="UP000006055"/>
    </source>
</evidence>
<dbReference type="STRING" id="706587.Desti_2339"/>
<organism evidence="1 2">
    <name type="scientific">Desulfomonile tiedjei (strain ATCC 49306 / DSM 6799 / DCB-1)</name>
    <dbReference type="NCBI Taxonomy" id="706587"/>
    <lineage>
        <taxon>Bacteria</taxon>
        <taxon>Pseudomonadati</taxon>
        <taxon>Thermodesulfobacteriota</taxon>
        <taxon>Desulfomonilia</taxon>
        <taxon>Desulfomonilales</taxon>
        <taxon>Desulfomonilaceae</taxon>
        <taxon>Desulfomonile</taxon>
    </lineage>
</organism>
<proteinExistence type="predicted"/>
<dbReference type="HOGENOM" id="CLU_1882425_0_0_7"/>
<keyword evidence="2" id="KW-1185">Reference proteome</keyword>
<protein>
    <submittedName>
        <fullName evidence="1">Uncharacterized protein</fullName>
    </submittedName>
</protein>
<gene>
    <name evidence="1" type="ordered locus">Desti_2339</name>
</gene>
<sequence>MSPGYEDPSGLWQFHDALCFYDSDIARNRLTFPPGTSNPIEISPDLRLLLLTSILIPSIRSSELTSPLIAALRSRALLKYLYSGLVDLIRDSGRGLRRRYSKAHSPELPGRIVFFVVAVGRSPPALTVSIYQLRS</sequence>
<dbReference type="Proteomes" id="UP000006055">
    <property type="component" value="Chromosome"/>
</dbReference>
<reference evidence="2" key="1">
    <citation type="submission" date="2012-06" db="EMBL/GenBank/DDBJ databases">
        <title>Complete sequence of chromosome of Desulfomonile tiedjei DSM 6799.</title>
        <authorList>
            <person name="Lucas S."/>
            <person name="Copeland A."/>
            <person name="Lapidus A."/>
            <person name="Glavina del Rio T."/>
            <person name="Dalin E."/>
            <person name="Tice H."/>
            <person name="Bruce D."/>
            <person name="Goodwin L."/>
            <person name="Pitluck S."/>
            <person name="Peters L."/>
            <person name="Ovchinnikova G."/>
            <person name="Zeytun A."/>
            <person name="Lu M."/>
            <person name="Kyrpides N."/>
            <person name="Mavromatis K."/>
            <person name="Ivanova N."/>
            <person name="Brettin T."/>
            <person name="Detter J.C."/>
            <person name="Han C."/>
            <person name="Larimer F."/>
            <person name="Land M."/>
            <person name="Hauser L."/>
            <person name="Markowitz V."/>
            <person name="Cheng J.-F."/>
            <person name="Hugenholtz P."/>
            <person name="Woyke T."/>
            <person name="Wu D."/>
            <person name="Spring S."/>
            <person name="Schroeder M."/>
            <person name="Brambilla E."/>
            <person name="Klenk H.-P."/>
            <person name="Eisen J.A."/>
        </authorList>
    </citation>
    <scope>NUCLEOTIDE SEQUENCE [LARGE SCALE GENOMIC DNA]</scope>
    <source>
        <strain evidence="2">ATCC 49306 / DSM 6799 / DCB-1</strain>
    </source>
</reference>